<protein>
    <submittedName>
        <fullName evidence="2">CDP-alcohol phosphatidyltransferase family protein</fullName>
    </submittedName>
</protein>
<dbReference type="Gene3D" id="1.20.120.1760">
    <property type="match status" value="1"/>
</dbReference>
<dbReference type="InterPro" id="IPR000462">
    <property type="entry name" value="CDP-OH_P_trans"/>
</dbReference>
<keyword evidence="1" id="KW-0812">Transmembrane</keyword>
<dbReference type="GO" id="GO:0016780">
    <property type="term" value="F:phosphotransferase activity, for other substituted phosphate groups"/>
    <property type="evidence" value="ECO:0007669"/>
    <property type="project" value="InterPro"/>
</dbReference>
<feature type="transmembrane region" description="Helical" evidence="1">
    <location>
        <begin position="119"/>
        <end position="137"/>
    </location>
</feature>
<evidence type="ECO:0000256" key="1">
    <source>
        <dbReference type="SAM" id="Phobius"/>
    </source>
</evidence>
<comment type="caution">
    <text evidence="2">The sequence shown here is derived from an EMBL/GenBank/DDBJ whole genome shotgun (WGS) entry which is preliminary data.</text>
</comment>
<dbReference type="Proteomes" id="UP000297668">
    <property type="component" value="Unassembled WGS sequence"/>
</dbReference>
<dbReference type="RefSeq" id="WP_135260527.1">
    <property type="nucleotide sequence ID" value="NZ_SJZF01000015.1"/>
</dbReference>
<proteinExistence type="predicted"/>
<reference evidence="2 3" key="1">
    <citation type="submission" date="2019-03" db="EMBL/GenBank/DDBJ databases">
        <title>Thermus tengchongensis species for the arsenic transformation mechanism.</title>
        <authorList>
            <person name="Yuan G.C."/>
        </authorList>
    </citation>
    <scope>NUCLEOTIDE SEQUENCE [LARGE SCALE GENOMIC DNA]</scope>
    <source>
        <strain evidence="2 3">15W</strain>
    </source>
</reference>
<feature type="transmembrane region" description="Helical" evidence="1">
    <location>
        <begin position="183"/>
        <end position="200"/>
    </location>
</feature>
<keyword evidence="1" id="KW-0472">Membrane</keyword>
<dbReference type="InterPro" id="IPR043130">
    <property type="entry name" value="CDP-OH_PTrfase_TM_dom"/>
</dbReference>
<gene>
    <name evidence="2" type="ORF">E0687_08690</name>
</gene>
<organism evidence="2 3">
    <name type="scientific">Thermus tengchongensis</name>
    <dbReference type="NCBI Taxonomy" id="1214928"/>
    <lineage>
        <taxon>Bacteria</taxon>
        <taxon>Thermotogati</taxon>
        <taxon>Deinococcota</taxon>
        <taxon>Deinococci</taxon>
        <taxon>Thermales</taxon>
        <taxon>Thermaceae</taxon>
        <taxon>Thermus</taxon>
    </lineage>
</organism>
<evidence type="ECO:0000313" key="3">
    <source>
        <dbReference type="Proteomes" id="UP000297668"/>
    </source>
</evidence>
<dbReference type="Pfam" id="PF01066">
    <property type="entry name" value="CDP-OH_P_transf"/>
    <property type="match status" value="1"/>
</dbReference>
<name>A0A4Y9F9P0_9DEIN</name>
<feature type="transmembrane region" description="Helical" evidence="1">
    <location>
        <begin position="212"/>
        <end position="231"/>
    </location>
</feature>
<feature type="transmembrane region" description="Helical" evidence="1">
    <location>
        <begin position="29"/>
        <end position="50"/>
    </location>
</feature>
<dbReference type="GO" id="GO:0016020">
    <property type="term" value="C:membrane"/>
    <property type="evidence" value="ECO:0007669"/>
    <property type="project" value="InterPro"/>
</dbReference>
<dbReference type="EMBL" id="SJZF01000015">
    <property type="protein sequence ID" value="TFU25811.1"/>
    <property type="molecule type" value="Genomic_DNA"/>
</dbReference>
<accession>A0A4Y9F9P0</accession>
<keyword evidence="2" id="KW-0808">Transferase</keyword>
<dbReference type="GO" id="GO:0008654">
    <property type="term" value="P:phospholipid biosynthetic process"/>
    <property type="evidence" value="ECO:0007669"/>
    <property type="project" value="InterPro"/>
</dbReference>
<feature type="transmembrane region" description="Helical" evidence="1">
    <location>
        <begin position="82"/>
        <end position="98"/>
    </location>
</feature>
<keyword evidence="1" id="KW-1133">Transmembrane helix</keyword>
<evidence type="ECO:0000313" key="2">
    <source>
        <dbReference type="EMBL" id="TFU25811.1"/>
    </source>
</evidence>
<dbReference type="AlphaFoldDB" id="A0A4Y9F9P0"/>
<sequence>MSYPYLPWDSKEIATLRKRVQKPYLEEEFLAWMVYRRISIYITVFLNSALPSITPNMVTLSAVLLTILSSTLPWLLGGSLGILLAALVMHIAYVLDLVDGELARLRGQFSRVGVFLDRLITAGVVAGMASIGAYSFYEVGWKGLVGVWIAALVLQAFGRKALSEGVPTFRGDMLGSESLTKRFLAFLIGHFGYTTVLLVVELTNAVEWYKVTMVYMVLYLLLVLRYGLIVANART</sequence>